<protein>
    <recommendedName>
        <fullName evidence="3">Nuclear transport factor 2 family protein</fullName>
    </recommendedName>
</protein>
<dbReference type="Proteomes" id="UP000035760">
    <property type="component" value="Unassembled WGS sequence"/>
</dbReference>
<dbReference type="OrthoDB" id="5676998at2"/>
<sequence length="142" mass="15386">MNAGCDVTACAACESAASSEPYSAVANLLGRYYEALFHGDVEALYRVFHPGATYATASGGELVQLDLASYLERVATRESPAHRGDAYGFELESIEFAGPTTALVRMRSSLLGKRFVDFLALLEVGDEWRIAAKVFHYDPDPA</sequence>
<dbReference type="AlphaFoldDB" id="W6MBQ1"/>
<dbReference type="STRING" id="1400863.BN873_980050"/>
<evidence type="ECO:0008006" key="3">
    <source>
        <dbReference type="Google" id="ProtNLM"/>
    </source>
</evidence>
<dbReference type="InterPro" id="IPR032710">
    <property type="entry name" value="NTF2-like_dom_sf"/>
</dbReference>
<evidence type="ECO:0000313" key="1">
    <source>
        <dbReference type="EMBL" id="CDI04449.1"/>
    </source>
</evidence>
<name>W6MBQ1_9GAMM</name>
<dbReference type="InterPro" id="IPR039437">
    <property type="entry name" value="FrzH/put_lumazine-bd"/>
</dbReference>
<keyword evidence="2" id="KW-1185">Reference proteome</keyword>
<dbReference type="SUPFAM" id="SSF54427">
    <property type="entry name" value="NTF2-like"/>
    <property type="match status" value="1"/>
</dbReference>
<accession>W6MBQ1</accession>
<dbReference type="Pfam" id="PF12893">
    <property type="entry name" value="Lumazine_bd_2"/>
    <property type="match status" value="1"/>
</dbReference>
<organism evidence="1 2">
    <name type="scientific">Candidatus Competibacter denitrificans Run_A_D11</name>
    <dbReference type="NCBI Taxonomy" id="1400863"/>
    <lineage>
        <taxon>Bacteria</taxon>
        <taxon>Pseudomonadati</taxon>
        <taxon>Pseudomonadota</taxon>
        <taxon>Gammaproteobacteria</taxon>
        <taxon>Candidatus Competibacteraceae</taxon>
        <taxon>Candidatus Competibacter</taxon>
    </lineage>
</organism>
<gene>
    <name evidence="1" type="ORF">BN873_980050</name>
</gene>
<proteinExistence type="predicted"/>
<evidence type="ECO:0000313" key="2">
    <source>
        <dbReference type="Proteomes" id="UP000035760"/>
    </source>
</evidence>
<dbReference type="RefSeq" id="WP_071244434.1">
    <property type="nucleotide sequence ID" value="NZ_CBTJ020000111.1"/>
</dbReference>
<comment type="caution">
    <text evidence="1">The sequence shown here is derived from an EMBL/GenBank/DDBJ whole genome shotgun (WGS) entry which is preliminary data.</text>
</comment>
<dbReference type="EMBL" id="CBTJ020000111">
    <property type="protein sequence ID" value="CDI04449.1"/>
    <property type="molecule type" value="Genomic_DNA"/>
</dbReference>
<reference evidence="1" key="2">
    <citation type="submission" date="2014-03" db="EMBL/GenBank/DDBJ databases">
        <title>Candidatus Competibacter-lineage genomes retrieved from metagenomes reveal functional metabolic diversity.</title>
        <authorList>
            <person name="McIlroy S.J."/>
            <person name="Albertsen M."/>
            <person name="Andresen E.K."/>
            <person name="Saunders A.M."/>
            <person name="Kristiansen R."/>
            <person name="Stokholm-Bjerregaard M."/>
            <person name="Nielsen K.L."/>
            <person name="Nielsen P.H."/>
        </authorList>
    </citation>
    <scope>NUCLEOTIDE SEQUENCE</scope>
    <source>
        <strain evidence="1">Run_A_D11</strain>
    </source>
</reference>
<dbReference type="Gene3D" id="3.10.450.50">
    <property type="match status" value="1"/>
</dbReference>
<reference evidence="1" key="1">
    <citation type="submission" date="2013-07" db="EMBL/GenBank/DDBJ databases">
        <authorList>
            <person name="McIlroy S."/>
        </authorList>
    </citation>
    <scope>NUCLEOTIDE SEQUENCE [LARGE SCALE GENOMIC DNA]</scope>
    <source>
        <strain evidence="1">Run_A_D11</strain>
    </source>
</reference>